<reference evidence="13 14" key="1">
    <citation type="submission" date="2016-10" db="EMBL/GenBank/DDBJ databases">
        <authorList>
            <person name="de Groot N.N."/>
        </authorList>
    </citation>
    <scope>NUCLEOTIDE SEQUENCE [LARGE SCALE GENOMIC DNA]</scope>
    <source>
        <strain evidence="13 14">CGMCC 1.9109</strain>
    </source>
</reference>
<dbReference type="EMBL" id="FNAK01000004">
    <property type="protein sequence ID" value="SDE09046.1"/>
    <property type="molecule type" value="Genomic_DNA"/>
</dbReference>
<evidence type="ECO:0000256" key="10">
    <source>
        <dbReference type="ARBA" id="ARBA00048721"/>
    </source>
</evidence>
<dbReference type="Gene3D" id="3.40.50.620">
    <property type="entry name" value="HUPs"/>
    <property type="match status" value="1"/>
</dbReference>
<evidence type="ECO:0000313" key="14">
    <source>
        <dbReference type="Proteomes" id="UP000183685"/>
    </source>
</evidence>
<dbReference type="EC" id="2.7.7.18" evidence="11"/>
<evidence type="ECO:0000256" key="2">
    <source>
        <dbReference type="ARBA" id="ARBA00005019"/>
    </source>
</evidence>
<evidence type="ECO:0000256" key="5">
    <source>
        <dbReference type="ARBA" id="ARBA00022679"/>
    </source>
</evidence>
<organism evidence="13 14">
    <name type="scientific">Kordiimonas lacus</name>
    <dbReference type="NCBI Taxonomy" id="637679"/>
    <lineage>
        <taxon>Bacteria</taxon>
        <taxon>Pseudomonadati</taxon>
        <taxon>Pseudomonadota</taxon>
        <taxon>Alphaproteobacteria</taxon>
        <taxon>Kordiimonadales</taxon>
        <taxon>Kordiimonadaceae</taxon>
        <taxon>Kordiimonas</taxon>
    </lineage>
</organism>
<gene>
    <name evidence="11" type="primary">nadD</name>
    <name evidence="13" type="ORF">SAMN04488071_2060</name>
</gene>
<dbReference type="GO" id="GO:0005524">
    <property type="term" value="F:ATP binding"/>
    <property type="evidence" value="ECO:0007669"/>
    <property type="project" value="UniProtKB-KW"/>
</dbReference>
<comment type="catalytic activity">
    <reaction evidence="10 11">
        <text>nicotinate beta-D-ribonucleotide + ATP + H(+) = deamido-NAD(+) + diphosphate</text>
        <dbReference type="Rhea" id="RHEA:22860"/>
        <dbReference type="ChEBI" id="CHEBI:15378"/>
        <dbReference type="ChEBI" id="CHEBI:30616"/>
        <dbReference type="ChEBI" id="CHEBI:33019"/>
        <dbReference type="ChEBI" id="CHEBI:57502"/>
        <dbReference type="ChEBI" id="CHEBI:58437"/>
        <dbReference type="EC" id="2.7.7.18"/>
    </reaction>
</comment>
<dbReference type="UniPathway" id="UPA00253">
    <property type="reaction ID" value="UER00332"/>
</dbReference>
<keyword evidence="14" id="KW-1185">Reference proteome</keyword>
<dbReference type="OrthoDB" id="5295945at2"/>
<comment type="similarity">
    <text evidence="3 11">Belongs to the NadD family.</text>
</comment>
<evidence type="ECO:0000256" key="4">
    <source>
        <dbReference type="ARBA" id="ARBA00022642"/>
    </source>
</evidence>
<accession>A0A1G7A573</accession>
<evidence type="ECO:0000256" key="8">
    <source>
        <dbReference type="ARBA" id="ARBA00022840"/>
    </source>
</evidence>
<dbReference type="InterPro" id="IPR004821">
    <property type="entry name" value="Cyt_trans-like"/>
</dbReference>
<keyword evidence="8 11" id="KW-0067">ATP-binding</keyword>
<dbReference type="CDD" id="cd02165">
    <property type="entry name" value="NMNAT"/>
    <property type="match status" value="1"/>
</dbReference>
<dbReference type="HAMAP" id="MF_00244">
    <property type="entry name" value="NaMN_adenylyltr"/>
    <property type="match status" value="1"/>
</dbReference>
<proteinExistence type="inferred from homology"/>
<evidence type="ECO:0000256" key="6">
    <source>
        <dbReference type="ARBA" id="ARBA00022695"/>
    </source>
</evidence>
<dbReference type="InterPro" id="IPR005248">
    <property type="entry name" value="NadD/NMNAT"/>
</dbReference>
<dbReference type="PANTHER" id="PTHR39321:SF3">
    <property type="entry name" value="PHOSPHOPANTETHEINE ADENYLYLTRANSFERASE"/>
    <property type="match status" value="1"/>
</dbReference>
<dbReference type="SUPFAM" id="SSF52374">
    <property type="entry name" value="Nucleotidylyl transferase"/>
    <property type="match status" value="1"/>
</dbReference>
<evidence type="ECO:0000256" key="3">
    <source>
        <dbReference type="ARBA" id="ARBA00009014"/>
    </source>
</evidence>
<dbReference type="AlphaFoldDB" id="A0A1G7A573"/>
<protein>
    <recommendedName>
        <fullName evidence="11">Probable nicotinate-nucleotide adenylyltransferase</fullName>
        <ecNumber evidence="11">2.7.7.18</ecNumber>
    </recommendedName>
    <alternativeName>
        <fullName evidence="11">Deamido-NAD(+) diphosphorylase</fullName>
    </alternativeName>
    <alternativeName>
        <fullName evidence="11">Deamido-NAD(+) pyrophosphorylase</fullName>
    </alternativeName>
    <alternativeName>
        <fullName evidence="11">Nicotinate mononucleotide adenylyltransferase</fullName>
        <shortName evidence="11">NaMN adenylyltransferase</shortName>
    </alternativeName>
</protein>
<dbReference type="GO" id="GO:0004515">
    <property type="term" value="F:nicotinate-nucleotide adenylyltransferase activity"/>
    <property type="evidence" value="ECO:0007669"/>
    <property type="project" value="UniProtKB-UniRule"/>
</dbReference>
<comment type="pathway">
    <text evidence="2 11">Cofactor biosynthesis; NAD(+) biosynthesis; deamido-NAD(+) from nicotinate D-ribonucleotide: step 1/1.</text>
</comment>
<comment type="function">
    <text evidence="1 11">Catalyzes the reversible adenylation of nicotinate mononucleotide (NaMN) to nicotinic acid adenine dinucleotide (NaAD).</text>
</comment>
<evidence type="ECO:0000259" key="12">
    <source>
        <dbReference type="Pfam" id="PF01467"/>
    </source>
</evidence>
<dbReference type="Pfam" id="PF01467">
    <property type="entry name" value="CTP_transf_like"/>
    <property type="match status" value="1"/>
</dbReference>
<keyword evidence="7 11" id="KW-0547">Nucleotide-binding</keyword>
<name>A0A1G7A573_9PROT</name>
<dbReference type="STRING" id="637679.GCA_001550055_01797"/>
<keyword evidence="6 11" id="KW-0548">Nucleotidyltransferase</keyword>
<evidence type="ECO:0000256" key="7">
    <source>
        <dbReference type="ARBA" id="ARBA00022741"/>
    </source>
</evidence>
<keyword evidence="5 11" id="KW-0808">Transferase</keyword>
<keyword evidence="9 11" id="KW-0520">NAD</keyword>
<evidence type="ECO:0000256" key="11">
    <source>
        <dbReference type="HAMAP-Rule" id="MF_00244"/>
    </source>
</evidence>
<dbReference type="NCBIfam" id="TIGR00482">
    <property type="entry name" value="nicotinate (nicotinamide) nucleotide adenylyltransferase"/>
    <property type="match status" value="1"/>
</dbReference>
<dbReference type="Proteomes" id="UP000183685">
    <property type="component" value="Unassembled WGS sequence"/>
</dbReference>
<dbReference type="InterPro" id="IPR014729">
    <property type="entry name" value="Rossmann-like_a/b/a_fold"/>
</dbReference>
<keyword evidence="4 11" id="KW-0662">Pyridine nucleotide biosynthesis</keyword>
<feature type="domain" description="Cytidyltransferase-like" evidence="12">
    <location>
        <begin position="14"/>
        <end position="191"/>
    </location>
</feature>
<sequence>MPEAARWRGRTVALYGGSFNPAHKGHRRVARECLKRLHVDAVWFLVSPGNPLKDAGHMADFEKRFSSISALVSGHPRMMVTDIEARLGTRYSADTILGLQKQMPHTRFIWVMGADNLATFDKWRDWRKIAHALPIAVFDRPGYSIAGQNAKFARVFGRFRTTVEQLGKSGSPAWAFLTIPRHPASATKLRQQLGETWLTSEQ</sequence>
<evidence type="ECO:0000313" key="13">
    <source>
        <dbReference type="EMBL" id="SDE09046.1"/>
    </source>
</evidence>
<evidence type="ECO:0000256" key="9">
    <source>
        <dbReference type="ARBA" id="ARBA00023027"/>
    </source>
</evidence>
<dbReference type="RefSeq" id="WP_068304042.1">
    <property type="nucleotide sequence ID" value="NZ_FNAK01000004.1"/>
</dbReference>
<dbReference type="PANTHER" id="PTHR39321">
    <property type="entry name" value="NICOTINATE-NUCLEOTIDE ADENYLYLTRANSFERASE-RELATED"/>
    <property type="match status" value="1"/>
</dbReference>
<dbReference type="GO" id="GO:0009435">
    <property type="term" value="P:NAD+ biosynthetic process"/>
    <property type="evidence" value="ECO:0007669"/>
    <property type="project" value="UniProtKB-UniRule"/>
</dbReference>
<evidence type="ECO:0000256" key="1">
    <source>
        <dbReference type="ARBA" id="ARBA00002324"/>
    </source>
</evidence>